<dbReference type="GO" id="GO:0005524">
    <property type="term" value="F:ATP binding"/>
    <property type="evidence" value="ECO:0007669"/>
    <property type="project" value="UniProtKB-KW"/>
</dbReference>
<evidence type="ECO:0000256" key="1">
    <source>
        <dbReference type="ARBA" id="ARBA00022741"/>
    </source>
</evidence>
<sequence length="136" mass="15953">MEQEEYTKDAIDWSYIEFVDNQDVLDLIEKKPGGIVALLDEACIFQNQRTKHLQTSYIRLLRPTRGSSNQNSLEQILQLPIMLEKFCRLYQSELFLDKNKDYVIPEHQDLLGASKCPFVVGFFPPLLKVFIHWLSF</sequence>
<dbReference type="InterPro" id="IPR001609">
    <property type="entry name" value="Myosin_head_motor_dom-like"/>
</dbReference>
<keyword evidence="4" id="KW-0505">Motor protein</keyword>
<feature type="domain" description="Myosin motor" evidence="5">
    <location>
        <begin position="1"/>
        <end position="136"/>
    </location>
</feature>
<comment type="similarity">
    <text evidence="4">Belongs to the TRAFAC class myosin-kinesin ATPase superfamily. Myosin family.</text>
</comment>
<dbReference type="InterPro" id="IPR027417">
    <property type="entry name" value="P-loop_NTPase"/>
</dbReference>
<evidence type="ECO:0000256" key="2">
    <source>
        <dbReference type="ARBA" id="ARBA00022840"/>
    </source>
</evidence>
<dbReference type="GO" id="GO:0009860">
    <property type="term" value="P:pollen tube growth"/>
    <property type="evidence" value="ECO:0007669"/>
    <property type="project" value="TreeGrafter"/>
</dbReference>
<dbReference type="PANTHER" id="PTHR13140">
    <property type="entry name" value="MYOSIN"/>
    <property type="match status" value="1"/>
</dbReference>
<dbReference type="SUPFAM" id="SSF52540">
    <property type="entry name" value="P-loop containing nucleoside triphosphate hydrolases"/>
    <property type="match status" value="1"/>
</dbReference>
<dbReference type="Gene3D" id="1.20.58.530">
    <property type="match status" value="1"/>
</dbReference>
<dbReference type="Pfam" id="PF00063">
    <property type="entry name" value="Myosin_head"/>
    <property type="match status" value="1"/>
</dbReference>
<dbReference type="GO" id="GO:0016459">
    <property type="term" value="C:myosin complex"/>
    <property type="evidence" value="ECO:0007669"/>
    <property type="project" value="UniProtKB-KW"/>
</dbReference>
<dbReference type="PROSITE" id="PS51456">
    <property type="entry name" value="MYOSIN_MOTOR"/>
    <property type="match status" value="1"/>
</dbReference>
<keyword evidence="4" id="KW-0518">Myosin</keyword>
<keyword evidence="2" id="KW-0067">ATP-binding</keyword>
<comment type="caution">
    <text evidence="4">Lacks conserved residue(s) required for the propagation of feature annotation.</text>
</comment>
<keyword evidence="1" id="KW-0547">Nucleotide-binding</keyword>
<reference evidence="6" key="1">
    <citation type="submission" date="2016-07" db="EMBL/GenBank/DDBJ databases">
        <title>De novo transcriptome assembly of four accessions of the metal hyperaccumulator plant Noccaea caerulescens.</title>
        <authorList>
            <person name="Blande D."/>
            <person name="Halimaa P."/>
            <person name="Tervahauta A.I."/>
            <person name="Aarts M.G."/>
            <person name="Karenlampi S.O."/>
        </authorList>
    </citation>
    <scope>NUCLEOTIDE SEQUENCE</scope>
</reference>
<evidence type="ECO:0000256" key="3">
    <source>
        <dbReference type="ARBA" id="ARBA00023203"/>
    </source>
</evidence>
<proteinExistence type="inferred from homology"/>
<evidence type="ECO:0000256" key="4">
    <source>
        <dbReference type="PROSITE-ProRule" id="PRU00782"/>
    </source>
</evidence>
<dbReference type="AlphaFoldDB" id="A0A1J3J6P7"/>
<gene>
    <name evidence="6" type="ORF">MP_TR10073_c2_g1_i1_g.30330</name>
</gene>
<dbReference type="GO" id="GO:0000146">
    <property type="term" value="F:microfilament motor activity"/>
    <property type="evidence" value="ECO:0007669"/>
    <property type="project" value="TreeGrafter"/>
</dbReference>
<dbReference type="PANTHER" id="PTHR13140:SF792">
    <property type="entry name" value="MYOSIN-9"/>
    <property type="match status" value="1"/>
</dbReference>
<dbReference type="GO" id="GO:0051015">
    <property type="term" value="F:actin filament binding"/>
    <property type="evidence" value="ECO:0007669"/>
    <property type="project" value="TreeGrafter"/>
</dbReference>
<evidence type="ECO:0000259" key="5">
    <source>
        <dbReference type="PROSITE" id="PS51456"/>
    </source>
</evidence>
<dbReference type="GO" id="GO:0007015">
    <property type="term" value="P:actin filament organization"/>
    <property type="evidence" value="ECO:0007669"/>
    <property type="project" value="TreeGrafter"/>
</dbReference>
<dbReference type="GO" id="GO:0016020">
    <property type="term" value="C:membrane"/>
    <property type="evidence" value="ECO:0007669"/>
    <property type="project" value="TreeGrafter"/>
</dbReference>
<name>A0A1J3J6P7_NOCCA</name>
<accession>A0A1J3J6P7</accession>
<keyword evidence="3 4" id="KW-0009">Actin-binding</keyword>
<dbReference type="EMBL" id="GEVM01017815">
    <property type="protein sequence ID" value="JAU88123.1"/>
    <property type="molecule type" value="Transcribed_RNA"/>
</dbReference>
<evidence type="ECO:0000313" key="6">
    <source>
        <dbReference type="EMBL" id="JAU88123.1"/>
    </source>
</evidence>
<organism evidence="6">
    <name type="scientific">Noccaea caerulescens</name>
    <name type="common">Alpine penny-cress</name>
    <name type="synonym">Thlaspi caerulescens</name>
    <dbReference type="NCBI Taxonomy" id="107243"/>
    <lineage>
        <taxon>Eukaryota</taxon>
        <taxon>Viridiplantae</taxon>
        <taxon>Streptophyta</taxon>
        <taxon>Embryophyta</taxon>
        <taxon>Tracheophyta</taxon>
        <taxon>Spermatophyta</taxon>
        <taxon>Magnoliopsida</taxon>
        <taxon>eudicotyledons</taxon>
        <taxon>Gunneridae</taxon>
        <taxon>Pentapetalae</taxon>
        <taxon>rosids</taxon>
        <taxon>malvids</taxon>
        <taxon>Brassicales</taxon>
        <taxon>Brassicaceae</taxon>
        <taxon>Coluteocarpeae</taxon>
        <taxon>Noccaea</taxon>
    </lineage>
</organism>
<protein>
    <submittedName>
        <fullName evidence="6">Myosin-9</fullName>
    </submittedName>
</protein>
<dbReference type="GO" id="GO:0005737">
    <property type="term" value="C:cytoplasm"/>
    <property type="evidence" value="ECO:0007669"/>
    <property type="project" value="TreeGrafter"/>
</dbReference>